<dbReference type="InterPro" id="IPR017439">
    <property type="entry name" value="Amidohydrolase"/>
</dbReference>
<accession>A0ABW1J5J6</accession>
<organism evidence="2 3">
    <name type="scientific">Pseudonocardia hispaniensis</name>
    <dbReference type="NCBI Taxonomy" id="904933"/>
    <lineage>
        <taxon>Bacteria</taxon>
        <taxon>Bacillati</taxon>
        <taxon>Actinomycetota</taxon>
        <taxon>Actinomycetes</taxon>
        <taxon>Pseudonocardiales</taxon>
        <taxon>Pseudonocardiaceae</taxon>
        <taxon>Pseudonocardia</taxon>
    </lineage>
</organism>
<dbReference type="Pfam" id="PF01546">
    <property type="entry name" value="Peptidase_M20"/>
    <property type="match status" value="1"/>
</dbReference>
<dbReference type="NCBIfam" id="TIGR01891">
    <property type="entry name" value="amidohydrolases"/>
    <property type="match status" value="1"/>
</dbReference>
<dbReference type="Pfam" id="PF07687">
    <property type="entry name" value="M20_dimer"/>
    <property type="match status" value="1"/>
</dbReference>
<sequence>MTDALFRAVSAALQDELVDAVALRHRLHAHPDLSGDEAWTAERVVDALGGTEVYEVATTGRMIPVGGSEGPMIAVRAELDALPIIEDTGAPFAAPGVAMHACGHDVHLAALVALARAVRQVGAPVPLLAVLQPREETRPSGALDLVREEAFTRWRVRAVIGAHLQPALPAGWVSATPGAVNASFDEVEITMQGRGGHGAYPHLNRDPVLALMHALVAAHQVVAVRTDPMHSAVFTVGHLDAAGTANVVPDSATARGALRALHAADRAMLCREVGRAVRSAAEAFGCRCRLQIRDGQPAVVNDDRLAGAARRWLDLAGFATDRTFRSCGSDDFAYYATAAPSLMMFVGVGDGDGVDGLHSPRFLPPDAAVGDVARSMLAGYLAGVDVAGGRPG</sequence>
<dbReference type="PANTHER" id="PTHR11014">
    <property type="entry name" value="PEPTIDASE M20 FAMILY MEMBER"/>
    <property type="match status" value="1"/>
</dbReference>
<name>A0ABW1J5J6_9PSEU</name>
<dbReference type="RefSeq" id="WP_379586256.1">
    <property type="nucleotide sequence ID" value="NZ_JBHSQW010000034.1"/>
</dbReference>
<reference evidence="3" key="1">
    <citation type="journal article" date="2019" name="Int. J. Syst. Evol. Microbiol.">
        <title>The Global Catalogue of Microorganisms (GCM) 10K type strain sequencing project: providing services to taxonomists for standard genome sequencing and annotation.</title>
        <authorList>
            <consortium name="The Broad Institute Genomics Platform"/>
            <consortium name="The Broad Institute Genome Sequencing Center for Infectious Disease"/>
            <person name="Wu L."/>
            <person name="Ma J."/>
        </authorList>
    </citation>
    <scope>NUCLEOTIDE SEQUENCE [LARGE SCALE GENOMIC DNA]</scope>
    <source>
        <strain evidence="3">CCM 8391</strain>
    </source>
</reference>
<keyword evidence="3" id="KW-1185">Reference proteome</keyword>
<dbReference type="SUPFAM" id="SSF53187">
    <property type="entry name" value="Zn-dependent exopeptidases"/>
    <property type="match status" value="1"/>
</dbReference>
<proteinExistence type="predicted"/>
<dbReference type="SUPFAM" id="SSF55031">
    <property type="entry name" value="Bacterial exopeptidase dimerisation domain"/>
    <property type="match status" value="1"/>
</dbReference>
<evidence type="ECO:0000313" key="2">
    <source>
        <dbReference type="EMBL" id="MFC5995892.1"/>
    </source>
</evidence>
<dbReference type="EMBL" id="JBHSQW010000034">
    <property type="protein sequence ID" value="MFC5995892.1"/>
    <property type="molecule type" value="Genomic_DNA"/>
</dbReference>
<dbReference type="InterPro" id="IPR036264">
    <property type="entry name" value="Bact_exopeptidase_dim_dom"/>
</dbReference>
<feature type="domain" description="Peptidase M20 dimerisation" evidence="1">
    <location>
        <begin position="186"/>
        <end position="281"/>
    </location>
</feature>
<evidence type="ECO:0000259" key="1">
    <source>
        <dbReference type="Pfam" id="PF07687"/>
    </source>
</evidence>
<comment type="caution">
    <text evidence="2">The sequence shown here is derived from an EMBL/GenBank/DDBJ whole genome shotgun (WGS) entry which is preliminary data.</text>
</comment>
<dbReference type="Proteomes" id="UP001596302">
    <property type="component" value="Unassembled WGS sequence"/>
</dbReference>
<dbReference type="PIRSF" id="PIRSF005962">
    <property type="entry name" value="Pept_M20D_amidohydro"/>
    <property type="match status" value="1"/>
</dbReference>
<dbReference type="InterPro" id="IPR002933">
    <property type="entry name" value="Peptidase_M20"/>
</dbReference>
<dbReference type="Gene3D" id="3.30.70.360">
    <property type="match status" value="1"/>
</dbReference>
<evidence type="ECO:0000313" key="3">
    <source>
        <dbReference type="Proteomes" id="UP001596302"/>
    </source>
</evidence>
<dbReference type="Gene3D" id="3.40.630.10">
    <property type="entry name" value="Zn peptidases"/>
    <property type="match status" value="1"/>
</dbReference>
<dbReference type="InterPro" id="IPR011650">
    <property type="entry name" value="Peptidase_M20_dimer"/>
</dbReference>
<gene>
    <name evidence="2" type="ORF">ACFQE5_16915</name>
</gene>
<protein>
    <submittedName>
        <fullName evidence="2">M20 family metallopeptidase</fullName>
    </submittedName>
</protein>
<dbReference type="PANTHER" id="PTHR11014:SF63">
    <property type="entry name" value="METALLOPEPTIDASE, PUTATIVE (AFU_ORTHOLOGUE AFUA_6G09600)-RELATED"/>
    <property type="match status" value="1"/>
</dbReference>